<dbReference type="EMBL" id="CP021084">
    <property type="protein sequence ID" value="ASN83194.1"/>
    <property type="molecule type" value="Genomic_DNA"/>
</dbReference>
<sequence length="66" mass="6819">MLDARGEVLSPAADAECDQLAEDAFALLGSGCTLLAGDPESPDDPTPTAPLMSPAARVEDLPWHAQ</sequence>
<evidence type="ECO:0000313" key="2">
    <source>
        <dbReference type="EMBL" id="ASN83194.1"/>
    </source>
</evidence>
<dbReference type="Proteomes" id="UP000259030">
    <property type="component" value="Plasmid pDFI3"/>
</dbReference>
<keyword evidence="3" id="KW-1185">Reference proteome</keyword>
<dbReference type="KEGG" id="dfc:DFI_18515"/>
<dbReference type="AlphaFoldDB" id="A0A221T2S0"/>
<dbReference type="RefSeq" id="WP_118376041.1">
    <property type="nucleotide sequence ID" value="NZ_CP021084.1"/>
</dbReference>
<geneLocation type="plasmid" evidence="3">
    <name>pdfi3</name>
</geneLocation>
<evidence type="ECO:0000256" key="1">
    <source>
        <dbReference type="SAM" id="MobiDB-lite"/>
    </source>
</evidence>
<keyword evidence="2" id="KW-0614">Plasmid</keyword>
<organism evidence="2 3">
    <name type="scientific">Deinococcus ficus</name>
    <dbReference type="NCBI Taxonomy" id="317577"/>
    <lineage>
        <taxon>Bacteria</taxon>
        <taxon>Thermotogati</taxon>
        <taxon>Deinococcota</taxon>
        <taxon>Deinococci</taxon>
        <taxon>Deinococcales</taxon>
        <taxon>Deinococcaceae</taxon>
        <taxon>Deinococcus</taxon>
    </lineage>
</organism>
<name>A0A221T2S0_9DEIO</name>
<accession>A0A221T2S0</accession>
<feature type="compositionally biased region" description="Basic and acidic residues" evidence="1">
    <location>
        <begin position="57"/>
        <end position="66"/>
    </location>
</feature>
<proteinExistence type="predicted"/>
<evidence type="ECO:0000313" key="3">
    <source>
        <dbReference type="Proteomes" id="UP000259030"/>
    </source>
</evidence>
<feature type="region of interest" description="Disordered" evidence="1">
    <location>
        <begin position="36"/>
        <end position="66"/>
    </location>
</feature>
<gene>
    <name evidence="2" type="ORF">DFI_18515</name>
</gene>
<reference evidence="2 3" key="1">
    <citation type="submission" date="2017-05" db="EMBL/GenBank/DDBJ databases">
        <title>The complete genome sequence of Deinococcus ficus isolated from the rhizosphere of the Ficus religiosa L. in Taiwan.</title>
        <authorList>
            <person name="Wu K.-M."/>
            <person name="Liao T.-L."/>
            <person name="Liu Y.-M."/>
            <person name="Young C.-C."/>
            <person name="Tsai S.-F."/>
        </authorList>
    </citation>
    <scope>NUCLEOTIDE SEQUENCE [LARGE SCALE GENOMIC DNA]</scope>
    <source>
        <strain evidence="2 3">CC-FR2-10</strain>
        <plasmid evidence="3">pdfi3</plasmid>
    </source>
</reference>
<protein>
    <submittedName>
        <fullName evidence="2">Uncharacterized protein</fullName>
    </submittedName>
</protein>